<feature type="disulfide bond" evidence="18">
    <location>
        <begin position="212"/>
        <end position="237"/>
    </location>
</feature>
<comment type="similarity">
    <text evidence="3">Belongs to the peroxidase family. Ascorbate peroxidase subfamily.</text>
</comment>
<evidence type="ECO:0000256" key="2">
    <source>
        <dbReference type="ARBA" id="ARBA00004613"/>
    </source>
</evidence>
<keyword evidence="9 16" id="KW-0106">Calcium</keyword>
<feature type="binding site" evidence="16">
    <location>
        <position position="86"/>
    </location>
    <ligand>
        <name>Ca(2+)</name>
        <dbReference type="ChEBI" id="CHEBI:29108"/>
        <label>1</label>
    </ligand>
</feature>
<feature type="site" description="Transition state stabilizer" evidence="17">
    <location>
        <position position="74"/>
    </location>
</feature>
<feature type="signal peptide" evidence="19">
    <location>
        <begin position="1"/>
        <end position="36"/>
    </location>
</feature>
<evidence type="ECO:0000256" key="14">
    <source>
        <dbReference type="PIRSR" id="PIRSR600823-1"/>
    </source>
</evidence>
<sequence length="332" mass="35620">MALISGSSNTISANYLALILSVLLVMTTLFSSPASAQLSVSFYGSTCPSVFDTVRASVRAAINRETRMGASLIRLFFHDCFVNGCDGSVLLDDNGSFVGERTAFPNTGIRGIDAIDTIKTQVDRACGRSVVSCADILAIAARDSVVEMGGPSYSVVLGRRDARSASRDAANSGLPAPNENLDSITKKFSDHGFNQREMVVLSGAHTVGQARCVNYRDRIYNETNIDRAFATSLQANCPRDRGNGDDNLAPLDPQSPNRFGNNYFQALINRRGLLHSDQVLFNGGSTDSIVTSYSNGAAVFTTDFANAMVKMGNLSPLTGTQGEIRTNCRRIN</sequence>
<keyword evidence="12 18" id="KW-1015">Disulfide bond</keyword>
<dbReference type="PROSITE" id="PS00436">
    <property type="entry name" value="PEROXIDASE_2"/>
    <property type="match status" value="1"/>
</dbReference>
<dbReference type="PRINTS" id="PR00461">
    <property type="entry name" value="PLPEROXIDASE"/>
</dbReference>
<dbReference type="CDD" id="cd00693">
    <property type="entry name" value="secretory_peroxidase"/>
    <property type="match status" value="1"/>
</dbReference>
<evidence type="ECO:0000256" key="16">
    <source>
        <dbReference type="PIRSR" id="PIRSR600823-3"/>
    </source>
</evidence>
<feature type="domain" description="Plant heme peroxidase family profile" evidence="20">
    <location>
        <begin position="37"/>
        <end position="332"/>
    </location>
</feature>
<evidence type="ECO:0000256" key="9">
    <source>
        <dbReference type="ARBA" id="ARBA00022837"/>
    </source>
</evidence>
<feature type="disulfide bond" evidence="18">
    <location>
        <begin position="133"/>
        <end position="328"/>
    </location>
</feature>
<evidence type="ECO:0000256" key="3">
    <source>
        <dbReference type="ARBA" id="ARBA00006873"/>
    </source>
</evidence>
<keyword evidence="22" id="KW-1185">Reference proteome</keyword>
<evidence type="ECO:0000256" key="11">
    <source>
        <dbReference type="ARBA" id="ARBA00023004"/>
    </source>
</evidence>
<evidence type="ECO:0000256" key="19">
    <source>
        <dbReference type="RuleBase" id="RU362060"/>
    </source>
</evidence>
<dbReference type="PRINTS" id="PR00458">
    <property type="entry name" value="PEROXIDASE"/>
</dbReference>
<evidence type="ECO:0000256" key="8">
    <source>
        <dbReference type="ARBA" id="ARBA00022729"/>
    </source>
</evidence>
<feature type="binding site" evidence="16">
    <location>
        <position position="206"/>
    </location>
    <ligand>
        <name>Ca(2+)</name>
        <dbReference type="ChEBI" id="CHEBI:29108"/>
        <label>2</label>
    </ligand>
</feature>
<feature type="binding site" evidence="16">
    <location>
        <position position="252"/>
    </location>
    <ligand>
        <name>Ca(2+)</name>
        <dbReference type="ChEBI" id="CHEBI:29108"/>
        <label>2</label>
    </ligand>
</feature>
<evidence type="ECO:0000256" key="10">
    <source>
        <dbReference type="ARBA" id="ARBA00023002"/>
    </source>
</evidence>
<organism evidence="21 22">
    <name type="scientific">Aristolochia fimbriata</name>
    <name type="common">White veined hardy Dutchman's pipe vine</name>
    <dbReference type="NCBI Taxonomy" id="158543"/>
    <lineage>
        <taxon>Eukaryota</taxon>
        <taxon>Viridiplantae</taxon>
        <taxon>Streptophyta</taxon>
        <taxon>Embryophyta</taxon>
        <taxon>Tracheophyta</taxon>
        <taxon>Spermatophyta</taxon>
        <taxon>Magnoliopsida</taxon>
        <taxon>Magnoliidae</taxon>
        <taxon>Piperales</taxon>
        <taxon>Aristolochiaceae</taxon>
        <taxon>Aristolochia</taxon>
    </lineage>
</organism>
<dbReference type="InterPro" id="IPR019794">
    <property type="entry name" value="Peroxidases_AS"/>
</dbReference>
<evidence type="ECO:0000313" key="21">
    <source>
        <dbReference type="EMBL" id="KAG9449966.1"/>
    </source>
</evidence>
<dbReference type="AlphaFoldDB" id="A0AAV7EQ12"/>
<evidence type="ECO:0000256" key="15">
    <source>
        <dbReference type="PIRSR" id="PIRSR600823-2"/>
    </source>
</evidence>
<feature type="binding site" evidence="16">
    <location>
        <position position="88"/>
    </location>
    <ligand>
        <name>Ca(2+)</name>
        <dbReference type="ChEBI" id="CHEBI:29108"/>
        <label>1</label>
    </ligand>
</feature>
<dbReference type="InterPro" id="IPR000823">
    <property type="entry name" value="Peroxidase_pln"/>
</dbReference>
<keyword evidence="6 19" id="KW-0349">Heme</keyword>
<dbReference type="GO" id="GO:0020037">
    <property type="term" value="F:heme binding"/>
    <property type="evidence" value="ECO:0007669"/>
    <property type="project" value="UniProtKB-UniRule"/>
</dbReference>
<evidence type="ECO:0000313" key="22">
    <source>
        <dbReference type="Proteomes" id="UP000825729"/>
    </source>
</evidence>
<feature type="binding site" evidence="16">
    <location>
        <position position="84"/>
    </location>
    <ligand>
        <name>Ca(2+)</name>
        <dbReference type="ChEBI" id="CHEBI:29108"/>
        <label>1</label>
    </ligand>
</feature>
<comment type="caution">
    <text evidence="21">The sequence shown here is derived from an EMBL/GenBank/DDBJ whole genome shotgun (WGS) entry which is preliminary data.</text>
</comment>
<name>A0AAV7EQ12_ARIFI</name>
<feature type="binding site" description="axial binding residue" evidence="16">
    <location>
        <position position="205"/>
    </location>
    <ligand>
        <name>heme b</name>
        <dbReference type="ChEBI" id="CHEBI:60344"/>
    </ligand>
    <ligandPart>
        <name>Fe</name>
        <dbReference type="ChEBI" id="CHEBI:18248"/>
    </ligandPart>
</feature>
<evidence type="ECO:0000256" key="12">
    <source>
        <dbReference type="ARBA" id="ARBA00023157"/>
    </source>
</evidence>
<comment type="subcellular location">
    <subcellularLocation>
        <location evidence="2 19">Secreted</location>
    </subcellularLocation>
</comment>
<dbReference type="PROSITE" id="PS50873">
    <property type="entry name" value="PEROXIDASE_4"/>
    <property type="match status" value="1"/>
</dbReference>
<evidence type="ECO:0000256" key="5">
    <source>
        <dbReference type="ARBA" id="ARBA00022559"/>
    </source>
</evidence>
<keyword evidence="5 19" id="KW-0575">Peroxidase</keyword>
<feature type="binding site" evidence="16">
    <location>
        <position position="82"/>
    </location>
    <ligand>
        <name>Ca(2+)</name>
        <dbReference type="ChEBI" id="CHEBI:29108"/>
        <label>1</label>
    </ligand>
</feature>
<evidence type="ECO:0000256" key="13">
    <source>
        <dbReference type="ARBA" id="ARBA00023180"/>
    </source>
</evidence>
<dbReference type="FunFam" id="1.10.420.10:FF:000006">
    <property type="entry name" value="Peroxidase"/>
    <property type="match status" value="1"/>
</dbReference>
<evidence type="ECO:0000256" key="17">
    <source>
        <dbReference type="PIRSR" id="PIRSR600823-4"/>
    </source>
</evidence>
<comment type="cofactor">
    <cofactor evidence="16 19">
        <name>heme b</name>
        <dbReference type="ChEBI" id="CHEBI:60344"/>
    </cofactor>
    <text evidence="16 19">Binds 1 heme b (iron(II)-protoporphyrin IX) group per subunit.</text>
</comment>
<feature type="disulfide bond" evidence="18">
    <location>
        <begin position="47"/>
        <end position="126"/>
    </location>
</feature>
<comment type="function">
    <text evidence="19">Removal of H(2)O(2), oxidation of toxic reductants, biosynthesis and degradation of lignin, suberization, auxin catabolism, response to environmental stresses such as wounding, pathogen attack and oxidative stress.</text>
</comment>
<feature type="disulfide bond" evidence="18">
    <location>
        <begin position="80"/>
        <end position="85"/>
    </location>
</feature>
<accession>A0AAV7EQ12</accession>
<proteinExistence type="inferred from homology"/>
<reference evidence="21 22" key="1">
    <citation type="submission" date="2021-07" db="EMBL/GenBank/DDBJ databases">
        <title>The Aristolochia fimbriata genome: insights into angiosperm evolution, floral development and chemical biosynthesis.</title>
        <authorList>
            <person name="Jiao Y."/>
        </authorList>
    </citation>
    <scope>NUCLEOTIDE SEQUENCE [LARGE SCALE GENOMIC DNA]</scope>
    <source>
        <strain evidence="21">IBCAS-2021</strain>
        <tissue evidence="21">Leaf</tissue>
    </source>
</reference>
<dbReference type="GO" id="GO:0005576">
    <property type="term" value="C:extracellular region"/>
    <property type="evidence" value="ECO:0007669"/>
    <property type="project" value="UniProtKB-SubCell"/>
</dbReference>
<keyword evidence="10 19" id="KW-0560">Oxidoreductase</keyword>
<dbReference type="InterPro" id="IPR002016">
    <property type="entry name" value="Haem_peroxidase"/>
</dbReference>
<dbReference type="GO" id="GO:0140825">
    <property type="term" value="F:lactoperoxidase activity"/>
    <property type="evidence" value="ECO:0007669"/>
    <property type="project" value="UniProtKB-EC"/>
</dbReference>
<dbReference type="Pfam" id="PF00141">
    <property type="entry name" value="peroxidase"/>
    <property type="match status" value="1"/>
</dbReference>
<comment type="similarity">
    <text evidence="19">Belongs to the peroxidase family. Classical plant (class III) peroxidase subfamily.</text>
</comment>
<evidence type="ECO:0000256" key="4">
    <source>
        <dbReference type="ARBA" id="ARBA00012313"/>
    </source>
</evidence>
<keyword evidence="19" id="KW-0964">Secreted</keyword>
<dbReference type="FunFam" id="1.10.520.10:FF:000009">
    <property type="entry name" value="Peroxidase"/>
    <property type="match status" value="1"/>
</dbReference>
<keyword evidence="11 16" id="KW-0408">Iron</keyword>
<keyword evidence="13" id="KW-0325">Glycoprotein</keyword>
<feature type="binding site" evidence="16">
    <location>
        <position position="100"/>
    </location>
    <ligand>
        <name>Ca(2+)</name>
        <dbReference type="ChEBI" id="CHEBI:29108"/>
        <label>1</label>
    </ligand>
</feature>
<dbReference type="EMBL" id="JAINDJ010000004">
    <property type="protein sequence ID" value="KAG9449966.1"/>
    <property type="molecule type" value="Genomic_DNA"/>
</dbReference>
<dbReference type="Gene3D" id="1.10.520.10">
    <property type="match status" value="1"/>
</dbReference>
<dbReference type="PROSITE" id="PS00435">
    <property type="entry name" value="PEROXIDASE_1"/>
    <property type="match status" value="1"/>
</dbReference>
<dbReference type="InterPro" id="IPR019793">
    <property type="entry name" value="Peroxidases_heam-ligand_BS"/>
</dbReference>
<keyword evidence="7 16" id="KW-0479">Metal-binding</keyword>
<dbReference type="GO" id="GO:0042744">
    <property type="term" value="P:hydrogen peroxide catabolic process"/>
    <property type="evidence" value="ECO:0007669"/>
    <property type="project" value="UniProtKB-KW"/>
</dbReference>
<evidence type="ECO:0000256" key="18">
    <source>
        <dbReference type="PIRSR" id="PIRSR600823-5"/>
    </source>
</evidence>
<dbReference type="PANTHER" id="PTHR31388">
    <property type="entry name" value="PEROXIDASE 72-RELATED"/>
    <property type="match status" value="1"/>
</dbReference>
<dbReference type="Gene3D" id="1.10.420.10">
    <property type="entry name" value="Peroxidase, domain 2"/>
    <property type="match status" value="1"/>
</dbReference>
<dbReference type="GO" id="GO:0046872">
    <property type="term" value="F:metal ion binding"/>
    <property type="evidence" value="ECO:0007669"/>
    <property type="project" value="UniProtKB-UniRule"/>
</dbReference>
<gene>
    <name evidence="21" type="ORF">H6P81_009931</name>
</gene>
<feature type="chain" id="PRO_5043089118" description="Peroxidase" evidence="19">
    <location>
        <begin position="37"/>
        <end position="332"/>
    </location>
</feature>
<feature type="binding site" evidence="16">
    <location>
        <position position="79"/>
    </location>
    <ligand>
        <name>Ca(2+)</name>
        <dbReference type="ChEBI" id="CHEBI:29108"/>
        <label>1</label>
    </ligand>
</feature>
<dbReference type="InterPro" id="IPR033905">
    <property type="entry name" value="Secretory_peroxidase"/>
</dbReference>
<evidence type="ECO:0000256" key="7">
    <source>
        <dbReference type="ARBA" id="ARBA00022723"/>
    </source>
</evidence>
<dbReference type="EC" id="1.11.1.7" evidence="4 19"/>
<evidence type="ECO:0000259" key="20">
    <source>
        <dbReference type="PROSITE" id="PS50873"/>
    </source>
</evidence>
<dbReference type="InterPro" id="IPR010255">
    <property type="entry name" value="Haem_peroxidase_sf"/>
</dbReference>
<feature type="active site" description="Proton acceptor" evidence="14">
    <location>
        <position position="78"/>
    </location>
</feature>
<evidence type="ECO:0000256" key="1">
    <source>
        <dbReference type="ARBA" id="ARBA00000189"/>
    </source>
</evidence>
<protein>
    <recommendedName>
        <fullName evidence="4 19">Peroxidase</fullName>
        <ecNumber evidence="4 19">1.11.1.7</ecNumber>
    </recommendedName>
</protein>
<dbReference type="SUPFAM" id="SSF48113">
    <property type="entry name" value="Heme-dependent peroxidases"/>
    <property type="match status" value="1"/>
</dbReference>
<keyword evidence="19" id="KW-0376">Hydrogen peroxide</keyword>
<comment type="cofactor">
    <cofactor evidence="16 19">
        <name>Ca(2+)</name>
        <dbReference type="ChEBI" id="CHEBI:29108"/>
    </cofactor>
    <text evidence="16 19">Binds 2 calcium ions per subunit.</text>
</comment>
<keyword evidence="8 19" id="KW-0732">Signal</keyword>
<dbReference type="PANTHER" id="PTHR31388:SF24">
    <property type="entry name" value="PEROXIDASE 52"/>
    <property type="match status" value="1"/>
</dbReference>
<comment type="catalytic activity">
    <reaction evidence="1 19">
        <text>2 a phenolic donor + H2O2 = 2 a phenolic radical donor + 2 H2O</text>
        <dbReference type="Rhea" id="RHEA:56136"/>
        <dbReference type="ChEBI" id="CHEBI:15377"/>
        <dbReference type="ChEBI" id="CHEBI:16240"/>
        <dbReference type="ChEBI" id="CHEBI:139520"/>
        <dbReference type="ChEBI" id="CHEBI:139521"/>
        <dbReference type="EC" id="1.11.1.7"/>
    </reaction>
</comment>
<evidence type="ECO:0000256" key="6">
    <source>
        <dbReference type="ARBA" id="ARBA00022617"/>
    </source>
</evidence>
<feature type="binding site" evidence="15">
    <location>
        <position position="175"/>
    </location>
    <ligand>
        <name>substrate</name>
    </ligand>
</feature>
<dbReference type="GO" id="GO:0006979">
    <property type="term" value="P:response to oxidative stress"/>
    <property type="evidence" value="ECO:0007669"/>
    <property type="project" value="UniProtKB-UniRule"/>
</dbReference>
<dbReference type="Proteomes" id="UP000825729">
    <property type="component" value="Unassembled WGS sequence"/>
</dbReference>